<dbReference type="SMART" id="SM00220">
    <property type="entry name" value="S_TKc"/>
    <property type="match status" value="1"/>
</dbReference>
<keyword evidence="6 11" id="KW-0547">Nucleotide-binding</keyword>
<dbReference type="GO" id="GO:0005737">
    <property type="term" value="C:cytoplasm"/>
    <property type="evidence" value="ECO:0007669"/>
    <property type="project" value="TreeGrafter"/>
</dbReference>
<accession>A0A6P4Z2U7</accession>
<dbReference type="GeneID" id="109470763"/>
<feature type="compositionally biased region" description="Basic and acidic residues" evidence="13">
    <location>
        <begin position="1930"/>
        <end position="1945"/>
    </location>
</feature>
<dbReference type="InterPro" id="IPR011989">
    <property type="entry name" value="ARM-like"/>
</dbReference>
<dbReference type="InterPro" id="IPR008271">
    <property type="entry name" value="Ser/Thr_kinase_AS"/>
</dbReference>
<feature type="coiled-coil region" evidence="12">
    <location>
        <begin position="94"/>
        <end position="137"/>
    </location>
</feature>
<dbReference type="SUPFAM" id="SSF48371">
    <property type="entry name" value="ARM repeat"/>
    <property type="match status" value="1"/>
</dbReference>
<evidence type="ECO:0000256" key="13">
    <source>
        <dbReference type="SAM" id="MobiDB-lite"/>
    </source>
</evidence>
<dbReference type="InterPro" id="IPR000719">
    <property type="entry name" value="Prot_kinase_dom"/>
</dbReference>
<evidence type="ECO:0000259" key="15">
    <source>
        <dbReference type="PROSITE" id="PS51065"/>
    </source>
</evidence>
<dbReference type="InterPro" id="IPR006573">
    <property type="entry name" value="NHR_dom"/>
</dbReference>
<keyword evidence="5" id="KW-0677">Repeat</keyword>
<dbReference type="Proteomes" id="UP000515135">
    <property type="component" value="Unplaced"/>
</dbReference>
<feature type="binding site" evidence="11">
    <location>
        <position position="1664"/>
    </location>
    <ligand>
        <name>ATP</name>
        <dbReference type="ChEBI" id="CHEBI:30616"/>
    </ligand>
</feature>
<evidence type="ECO:0000256" key="12">
    <source>
        <dbReference type="SAM" id="Coils"/>
    </source>
</evidence>
<proteinExistence type="predicted"/>
<feature type="compositionally biased region" description="Polar residues" evidence="13">
    <location>
        <begin position="1950"/>
        <end position="1964"/>
    </location>
</feature>
<dbReference type="GO" id="GO:0008270">
    <property type="term" value="F:zinc ion binding"/>
    <property type="evidence" value="ECO:0007669"/>
    <property type="project" value="UniProtKB-KW"/>
</dbReference>
<gene>
    <name evidence="17" type="primary">LOC109470763</name>
</gene>
<evidence type="ECO:0000256" key="4">
    <source>
        <dbReference type="ARBA" id="ARBA00022723"/>
    </source>
</evidence>
<evidence type="ECO:0000259" key="14">
    <source>
        <dbReference type="PROSITE" id="PS50011"/>
    </source>
</evidence>
<evidence type="ECO:0000256" key="3">
    <source>
        <dbReference type="ARBA" id="ARBA00022679"/>
    </source>
</evidence>
<keyword evidence="12" id="KW-0175">Coiled coil</keyword>
<dbReference type="InterPro" id="IPR040847">
    <property type="entry name" value="SH3_15"/>
</dbReference>
<dbReference type="GO" id="GO:0006897">
    <property type="term" value="P:endocytosis"/>
    <property type="evidence" value="ECO:0007669"/>
    <property type="project" value="TreeGrafter"/>
</dbReference>
<dbReference type="PROSITE" id="PS00107">
    <property type="entry name" value="PROTEIN_KINASE_ATP"/>
    <property type="match status" value="1"/>
</dbReference>
<feature type="domain" description="NHR" evidence="15">
    <location>
        <begin position="184"/>
        <end position="339"/>
    </location>
</feature>
<dbReference type="InterPro" id="IPR011009">
    <property type="entry name" value="Kinase-like_dom_sf"/>
</dbReference>
<comment type="pathway">
    <text evidence="1">Protein modification; protein ubiquitination.</text>
</comment>
<dbReference type="GO" id="GO:0016567">
    <property type="term" value="P:protein ubiquitination"/>
    <property type="evidence" value="ECO:0007669"/>
    <property type="project" value="UniProtKB-UniPathway"/>
</dbReference>
<organism evidence="16 17">
    <name type="scientific">Branchiostoma belcheri</name>
    <name type="common">Amphioxus</name>
    <dbReference type="NCBI Taxonomy" id="7741"/>
    <lineage>
        <taxon>Eukaryota</taxon>
        <taxon>Metazoa</taxon>
        <taxon>Chordata</taxon>
        <taxon>Cephalochordata</taxon>
        <taxon>Leptocardii</taxon>
        <taxon>Amphioxiformes</taxon>
        <taxon>Branchiostomatidae</taxon>
        <taxon>Branchiostoma</taxon>
    </lineage>
</organism>
<keyword evidence="7" id="KW-0863">Zinc-finger</keyword>
<evidence type="ECO:0000256" key="7">
    <source>
        <dbReference type="ARBA" id="ARBA00022771"/>
    </source>
</evidence>
<evidence type="ECO:0000256" key="8">
    <source>
        <dbReference type="ARBA" id="ARBA00022786"/>
    </source>
</evidence>
<dbReference type="PANTHER" id="PTHR24202:SF53">
    <property type="entry name" value="E3 UBIQUITIN-PROTEIN LIGASE MIB1"/>
    <property type="match status" value="1"/>
</dbReference>
<dbReference type="PROSITE" id="PS51065">
    <property type="entry name" value="NHR"/>
    <property type="match status" value="1"/>
</dbReference>
<feature type="region of interest" description="Disordered" evidence="13">
    <location>
        <begin position="1254"/>
        <end position="1275"/>
    </location>
</feature>
<dbReference type="GO" id="GO:0005524">
    <property type="term" value="F:ATP binding"/>
    <property type="evidence" value="ECO:0007669"/>
    <property type="project" value="UniProtKB-UniRule"/>
</dbReference>
<keyword evidence="2" id="KW-0418">Kinase</keyword>
<dbReference type="Gene3D" id="1.25.10.10">
    <property type="entry name" value="Leucine-rich Repeat Variant"/>
    <property type="match status" value="1"/>
</dbReference>
<evidence type="ECO:0000313" key="16">
    <source>
        <dbReference type="Proteomes" id="UP000515135"/>
    </source>
</evidence>
<keyword evidence="2" id="KW-0723">Serine/threonine-protein kinase</keyword>
<name>A0A6P4Z2U7_BRABE</name>
<evidence type="ECO:0000256" key="5">
    <source>
        <dbReference type="ARBA" id="ARBA00022737"/>
    </source>
</evidence>
<dbReference type="UniPathway" id="UPA00143"/>
<keyword evidence="16" id="KW-1185">Reference proteome</keyword>
<keyword evidence="3" id="KW-0808">Transferase</keyword>
<dbReference type="Pfam" id="PF07714">
    <property type="entry name" value="PK_Tyr_Ser-Thr"/>
    <property type="match status" value="1"/>
</dbReference>
<dbReference type="OrthoDB" id="10055368at2759"/>
<feature type="domain" description="Protein kinase" evidence="14">
    <location>
        <begin position="1634"/>
        <end position="1908"/>
    </location>
</feature>
<sequence>MGNNHSKRGRDRRGVLRAECSNCRKCDEFVPQARGVTCAYCDCAPVHHREVVGADIHPAQLHQGSDHQTHHQSPGVEGTGIVGIQTQGVLGTSPGSAQAELDQLKKKKRELEQQLEIQKVRKEVAELESRLSEEANSTADDLRISFSSESPTSSHMESPFGTMSPIQTSSYTDLTEPKRPAEQHMTFHPRARGKNICIENKGTTARSVNSFNSGVCFSRVPVGVGQKVQLKIVQSRTFKGSMRIGFTSKDPDTIDEEKLPSHSYPDMAQQPGFWIKPLPNRLARQGNVVTYTVDSSGSVNFYINRESKGLFFDGVDVSGKLWAVVDVHGSTMAVQLVDEQAVCDAVAKTIYEGDMVKLDVENMDTLSLLQDGHGGIEQDMEQAIGTVGMVTKVDDEEDVFVYFSNIKRKLCFNPAALQKVGRADPNSAILKDGDLVWIGDNVGKIKALQEGHGGWIDDMEKTLGKFGRVKRIHRGGDVHVRVGGKSWRYNSEAVQKMQTPAGQVGMCDQGLHHWKSGVCKVCVGCRQCTAKGAGCTMKGKPLRPPGSPCGCEQKDGGCGDCGICRSCVGESSDDSSDDDAQNLHKLQQLGEAFEHLGEGGGGSRLAGAARAAVALSLLQLGQGGGLLGSRAAGLQPLLLAAMLGGGDDNDEVEEEAALEHGMGKGDEVKVEIDGETFRILQEEGGTGWNEEMLKVLGIPGTVSGLLGRNVIVQFVNGARWSLVPGCLTKVSSARRDGREAIKRSDLVKLIKDEEKLKELQKDHGGFNEDMQACLGKTGCVIKIQKRQVKVDFAGRRWWFNRTALTPALSEEEQETTHQLREGDYVKVDVDPETFKSNQLGHGGFVDKMKELVEEVGIVHHIDIDGDAVVYYPNNTRWCINPLNLGKVDPDECGDVDIGGVLEVGDWVKVDSDKDKIKRIQETTVKWDEGYYKAAGMVGRVKVTYPFNDLVRVQIKEANYPLNLSLIKKATPSDLKATLHSTNIKSPNFARGDLVKIDVTLDNLKILQEGHGGYVDKMEKVIGLIGCVSYIDRDGDINVRFSPFGLCFNPKALIKVKPTEDTFHVGDIVLIESDKRRLMSLQTEDHGGYNQKMSLTCGKTGRLLGVIESKKVRVKVQGRSWLFNPDLLTRLGNPGLGTGDSWKSATICSPGKHDWSKGRSLVCVSCGECTEFGNLCPARGRPDRYPGSFCGCGDGHAGCDDCGCCRMCAGEGTVEEDESDDDDKLKELLGTGLGGIFGEAVKEAVQELSNLKKSIEETPTSHADDHLPNEAGTEEERSERFYAALKKMSHTIELMRKSKGPDSIDAVKEALEKNFLIPYAMYDRRAEKKLMGDHLANIDAANVFMHYLTLLSSEATKSGSAERKLPLGCLELMRTLLIHYTDASSEFCRAVGRSGLISLLVQNLVSLQDAGSLEHDENLGDITRSMMTILYNCARVPETKDYFSDAGAVNLLKASLRTKDMDIKVTTLCCLAYIIDASELHLIRVDFTIADLIMGLLNAAISDPQHSTVLRDYSYSAMELVTTLGALARNDDNKNAFIRRGAVNLLITLIESGDEKEQECAICCIQRFALRDNIRGFIKNDSRTEEVLKVMVEHESRPVRAVAVETLHLLENGPKVTQDSNLGPARFSEVDYSDLTEGQFLGQGAFGKVFKAKHRVWMMDVAVKKLALRLSSNESLKRRLFDEASFMHRARHAFIVPLYGVCIDQHFTGLVMDFMENGSVEDLMKKVKHVPWALRWRILHETALGMNFLHSLDPRIIHHDLKVQNILLDEDFHAKITDFGVSEWKQRSKPDVVNDVKGSGIAGTITHMPPEHLQDPHLKAGKKFDVYSFGVVIWEVLTGQVPFQNAINSAHIADAVVHGQRPDTTLVPVGKNGPEELCHFDALMKDCWHQEPAMRPGFREIAERVEPVIQQTRTKVVEAVQTVLNALGKGAEKIPRHHSGKWDTGLRRNPGLSSEQQSQMENSGTKGIIQSFKKN</sequence>
<dbReference type="Gene3D" id="2.60.120.920">
    <property type="match status" value="1"/>
</dbReference>
<dbReference type="SUPFAM" id="SSF56112">
    <property type="entry name" value="Protein kinase-like (PK-like)"/>
    <property type="match status" value="1"/>
</dbReference>
<dbReference type="SMART" id="SM00588">
    <property type="entry name" value="NEUZ"/>
    <property type="match status" value="1"/>
</dbReference>
<dbReference type="InterPro" id="IPR001245">
    <property type="entry name" value="Ser-Thr/Tyr_kinase_cat_dom"/>
</dbReference>
<evidence type="ECO:0000256" key="6">
    <source>
        <dbReference type="ARBA" id="ARBA00022741"/>
    </source>
</evidence>
<dbReference type="InterPro" id="IPR016024">
    <property type="entry name" value="ARM-type_fold"/>
</dbReference>
<feature type="compositionally biased region" description="Basic and acidic residues" evidence="13">
    <location>
        <begin position="1261"/>
        <end position="1275"/>
    </location>
</feature>
<evidence type="ECO:0000256" key="1">
    <source>
        <dbReference type="ARBA" id="ARBA00004906"/>
    </source>
</evidence>
<evidence type="ECO:0000256" key="10">
    <source>
        <dbReference type="ARBA" id="ARBA00022840"/>
    </source>
</evidence>
<dbReference type="GO" id="GO:0004674">
    <property type="term" value="F:protein serine/threonine kinase activity"/>
    <property type="evidence" value="ECO:0007669"/>
    <property type="project" value="UniProtKB-KW"/>
</dbReference>
<dbReference type="FunFam" id="2.60.120.920:FF:000005">
    <property type="entry name" value="Putative E3 ubiquitin-protein ligase NEURL1B"/>
    <property type="match status" value="1"/>
</dbReference>
<dbReference type="PANTHER" id="PTHR24202">
    <property type="entry name" value="E3 UBIQUITIN-PROTEIN LIGASE MIB2"/>
    <property type="match status" value="1"/>
</dbReference>
<keyword evidence="9" id="KW-0862">Zinc</keyword>
<feature type="region of interest" description="Disordered" evidence="13">
    <location>
        <begin position="1930"/>
        <end position="1974"/>
    </location>
</feature>
<keyword evidence="10 11" id="KW-0067">ATP-binding</keyword>
<dbReference type="InterPro" id="IPR017441">
    <property type="entry name" value="Protein_kinase_ATP_BS"/>
</dbReference>
<dbReference type="PROSITE" id="PS50011">
    <property type="entry name" value="PROTEIN_KINASE_DOM"/>
    <property type="match status" value="1"/>
</dbReference>
<dbReference type="PROSITE" id="PS00108">
    <property type="entry name" value="PROTEIN_KINASE_ST"/>
    <property type="match status" value="1"/>
</dbReference>
<keyword evidence="4" id="KW-0479">Metal-binding</keyword>
<dbReference type="Pfam" id="PF18346">
    <property type="entry name" value="SH3_15"/>
    <property type="match status" value="7"/>
</dbReference>
<evidence type="ECO:0000313" key="17">
    <source>
        <dbReference type="RefSeq" id="XP_019625392.1"/>
    </source>
</evidence>
<dbReference type="InterPro" id="IPR043136">
    <property type="entry name" value="B30.2/SPRY_sf"/>
</dbReference>
<dbReference type="KEGG" id="bbel:109470763"/>
<keyword evidence="8" id="KW-0833">Ubl conjugation pathway</keyword>
<evidence type="ECO:0000256" key="9">
    <source>
        <dbReference type="ARBA" id="ARBA00022833"/>
    </source>
</evidence>
<protein>
    <submittedName>
        <fullName evidence="17">Uncharacterized protein LOC109470763</fullName>
    </submittedName>
</protein>
<dbReference type="GO" id="GO:0007219">
    <property type="term" value="P:Notch signaling pathway"/>
    <property type="evidence" value="ECO:0007669"/>
    <property type="project" value="TreeGrafter"/>
</dbReference>
<dbReference type="RefSeq" id="XP_019625392.1">
    <property type="nucleotide sequence ID" value="XM_019769833.1"/>
</dbReference>
<evidence type="ECO:0000256" key="2">
    <source>
        <dbReference type="ARBA" id="ARBA00022527"/>
    </source>
</evidence>
<reference evidence="17" key="1">
    <citation type="submission" date="2025-08" db="UniProtKB">
        <authorList>
            <consortium name="RefSeq"/>
        </authorList>
    </citation>
    <scope>IDENTIFICATION</scope>
    <source>
        <tissue evidence="17">Gonad</tissue>
    </source>
</reference>
<dbReference type="Gene3D" id="1.10.510.10">
    <property type="entry name" value="Transferase(Phosphotransferase) domain 1"/>
    <property type="match status" value="1"/>
</dbReference>
<dbReference type="Pfam" id="PF07177">
    <property type="entry name" value="Neuralized"/>
    <property type="match status" value="1"/>
</dbReference>
<evidence type="ECO:0000256" key="11">
    <source>
        <dbReference type="PROSITE-ProRule" id="PRU10141"/>
    </source>
</evidence>